<sequence length="221" mass="23728">MMDVFPTTTQASAARAAPAAAPSMITADFQTFLRLLTTQMQNQDPLNPMESTEFASQLAQFSGVEQQVRTNDLLTGLQAGLATQGMGQLGGWIGMEARAEMPVNFEGQTVTLAGAPNVLADRMELVVRDARGLVVQQIPVPLSADRFTWDGTDLSGNTVPEGVYSFTIQNWSGEDMIEERGAMVYSIIEEAQLVGGEVWLTMEGGLSIPAQTVLGLRRAAS</sequence>
<comment type="similarity">
    <text evidence="1 5">Belongs to the FlgD family.</text>
</comment>
<dbReference type="Pfam" id="PF03963">
    <property type="entry name" value="FlgD"/>
    <property type="match status" value="1"/>
</dbReference>
<evidence type="ECO:0000313" key="7">
    <source>
        <dbReference type="EMBL" id="PWK59785.1"/>
    </source>
</evidence>
<dbReference type="Pfam" id="PF13860">
    <property type="entry name" value="FlgD_ig"/>
    <property type="match status" value="1"/>
</dbReference>
<dbReference type="AlphaFoldDB" id="A0A316GFT0"/>
<name>A0A316GFT0_9RHOB</name>
<keyword evidence="7" id="KW-0282">Flagellum</keyword>
<dbReference type="Proteomes" id="UP000245708">
    <property type="component" value="Unassembled WGS sequence"/>
</dbReference>
<dbReference type="InterPro" id="IPR025965">
    <property type="entry name" value="FlgD/Vpr_Ig-like"/>
</dbReference>
<dbReference type="NCBIfam" id="NF009453">
    <property type="entry name" value="PRK12813.1"/>
    <property type="match status" value="1"/>
</dbReference>
<keyword evidence="3 5" id="KW-1005">Bacterial flagellum biogenesis</keyword>
<reference evidence="7 8" key="1">
    <citation type="submission" date="2018-05" db="EMBL/GenBank/DDBJ databases">
        <title>Genomic Encyclopedia of Type Strains, Phase IV (KMG-IV): sequencing the most valuable type-strain genomes for metagenomic binning, comparative biology and taxonomic classification.</title>
        <authorList>
            <person name="Goeker M."/>
        </authorList>
    </citation>
    <scope>NUCLEOTIDE SEQUENCE [LARGE SCALE GENOMIC DNA]</scope>
    <source>
        <strain evidence="7 8">DSM 16097</strain>
    </source>
</reference>
<comment type="caution">
    <text evidence="7">The sequence shown here is derived from an EMBL/GenBank/DDBJ whole genome shotgun (WGS) entry which is preliminary data.</text>
</comment>
<evidence type="ECO:0000256" key="2">
    <source>
        <dbReference type="ARBA" id="ARBA00016013"/>
    </source>
</evidence>
<keyword evidence="8" id="KW-1185">Reference proteome</keyword>
<dbReference type="InterPro" id="IPR005648">
    <property type="entry name" value="FlgD"/>
</dbReference>
<dbReference type="GO" id="GO:0044781">
    <property type="term" value="P:bacterial-type flagellum organization"/>
    <property type="evidence" value="ECO:0007669"/>
    <property type="project" value="UniProtKB-UniRule"/>
</dbReference>
<evidence type="ECO:0000313" key="8">
    <source>
        <dbReference type="Proteomes" id="UP000245708"/>
    </source>
</evidence>
<dbReference type="RefSeq" id="WP_170119075.1">
    <property type="nucleotide sequence ID" value="NZ_QGGW01000006.1"/>
</dbReference>
<protein>
    <recommendedName>
        <fullName evidence="2 5">Basal-body rod modification protein FlgD</fullName>
    </recommendedName>
</protein>
<keyword evidence="7" id="KW-0969">Cilium</keyword>
<evidence type="ECO:0000259" key="6">
    <source>
        <dbReference type="Pfam" id="PF13860"/>
    </source>
</evidence>
<evidence type="ECO:0000256" key="5">
    <source>
        <dbReference type="RuleBase" id="RU362076"/>
    </source>
</evidence>
<proteinExistence type="inferred from homology"/>
<keyword evidence="7" id="KW-0966">Cell projection</keyword>
<dbReference type="Gene3D" id="2.60.40.4070">
    <property type="match status" value="1"/>
</dbReference>
<organism evidence="7 8">
    <name type="scientific">Roseicyclus mahoneyensis</name>
    <dbReference type="NCBI Taxonomy" id="164332"/>
    <lineage>
        <taxon>Bacteria</taxon>
        <taxon>Pseudomonadati</taxon>
        <taxon>Pseudomonadota</taxon>
        <taxon>Alphaproteobacteria</taxon>
        <taxon>Rhodobacterales</taxon>
        <taxon>Roseobacteraceae</taxon>
        <taxon>Roseicyclus</taxon>
    </lineage>
</organism>
<evidence type="ECO:0000256" key="3">
    <source>
        <dbReference type="ARBA" id="ARBA00022795"/>
    </source>
</evidence>
<feature type="domain" description="FlgD/Vpr Ig-like" evidence="6">
    <location>
        <begin position="109"/>
        <end position="173"/>
    </location>
</feature>
<evidence type="ECO:0000256" key="1">
    <source>
        <dbReference type="ARBA" id="ARBA00010577"/>
    </source>
</evidence>
<gene>
    <name evidence="7" type="ORF">C7455_10671</name>
</gene>
<evidence type="ECO:0000256" key="4">
    <source>
        <dbReference type="ARBA" id="ARBA00024746"/>
    </source>
</evidence>
<accession>A0A316GFT0</accession>
<comment type="function">
    <text evidence="4 5">Required for flagellar hook formation. May act as a scaffolding protein.</text>
</comment>
<dbReference type="EMBL" id="QGGW01000006">
    <property type="protein sequence ID" value="PWK59785.1"/>
    <property type="molecule type" value="Genomic_DNA"/>
</dbReference>